<accession>A0A1H2S8L3</accession>
<dbReference type="SUPFAM" id="SSF53474">
    <property type="entry name" value="alpha/beta-Hydrolases"/>
    <property type="match status" value="1"/>
</dbReference>
<dbReference type="Gene3D" id="3.40.50.1820">
    <property type="entry name" value="alpha/beta hydrolase"/>
    <property type="match status" value="1"/>
</dbReference>
<dbReference type="GO" id="GO:0016042">
    <property type="term" value="P:lipid catabolic process"/>
    <property type="evidence" value="ECO:0007669"/>
    <property type="project" value="UniProtKB-KW"/>
</dbReference>
<evidence type="ECO:0000256" key="4">
    <source>
        <dbReference type="SAM" id="SignalP"/>
    </source>
</evidence>
<feature type="chain" id="PRO_5011736572" evidence="4">
    <location>
        <begin position="25"/>
        <end position="378"/>
    </location>
</feature>
<keyword evidence="2" id="KW-0442">Lipid degradation</keyword>
<keyword evidence="3" id="KW-0443">Lipid metabolism</keyword>
<dbReference type="GO" id="GO:0003847">
    <property type="term" value="F:1-alkyl-2-acetylglycerophosphocholine esterase activity"/>
    <property type="evidence" value="ECO:0007669"/>
    <property type="project" value="TreeGrafter"/>
</dbReference>
<organism evidence="5 6">
    <name type="scientific">Amycolatopsis xylanica</name>
    <dbReference type="NCBI Taxonomy" id="589385"/>
    <lineage>
        <taxon>Bacteria</taxon>
        <taxon>Bacillati</taxon>
        <taxon>Actinomycetota</taxon>
        <taxon>Actinomycetes</taxon>
        <taxon>Pseudonocardiales</taxon>
        <taxon>Pseudonocardiaceae</taxon>
        <taxon>Amycolatopsis</taxon>
    </lineage>
</organism>
<evidence type="ECO:0000313" key="6">
    <source>
        <dbReference type="Proteomes" id="UP000199515"/>
    </source>
</evidence>
<dbReference type="STRING" id="589385.SAMN05421504_101141"/>
<dbReference type="RefSeq" id="WP_091285261.1">
    <property type="nucleotide sequence ID" value="NZ_FNON01000001.1"/>
</dbReference>
<dbReference type="InterPro" id="IPR029058">
    <property type="entry name" value="AB_hydrolase_fold"/>
</dbReference>
<gene>
    <name evidence="5" type="ORF">SAMN05421504_101141</name>
</gene>
<dbReference type="OrthoDB" id="569821at2"/>
<dbReference type="PANTHER" id="PTHR10272:SF0">
    <property type="entry name" value="PLATELET-ACTIVATING FACTOR ACETYLHYDROLASE"/>
    <property type="match status" value="1"/>
</dbReference>
<dbReference type="EMBL" id="FNON01000001">
    <property type="protein sequence ID" value="SDW27906.1"/>
    <property type="molecule type" value="Genomic_DNA"/>
</dbReference>
<evidence type="ECO:0000313" key="5">
    <source>
        <dbReference type="EMBL" id="SDW27906.1"/>
    </source>
</evidence>
<evidence type="ECO:0000256" key="1">
    <source>
        <dbReference type="ARBA" id="ARBA00022801"/>
    </source>
</evidence>
<keyword evidence="1 5" id="KW-0378">Hydrolase</keyword>
<evidence type="ECO:0000256" key="3">
    <source>
        <dbReference type="ARBA" id="ARBA00023098"/>
    </source>
</evidence>
<reference evidence="5 6" key="1">
    <citation type="submission" date="2016-10" db="EMBL/GenBank/DDBJ databases">
        <authorList>
            <person name="de Groot N.N."/>
        </authorList>
    </citation>
    <scope>NUCLEOTIDE SEQUENCE [LARGE SCALE GENOMIC DNA]</scope>
    <source>
        <strain evidence="5 6">CPCC 202699</strain>
    </source>
</reference>
<name>A0A1H2S8L3_9PSEU</name>
<sequence length="378" mass="40745">MRKPILAAVAGLLAIVTSTSVAEAAQTPYLPKPTGHYPVGNTSLYLKDTSRPDPWVPEAHARELMVTLWYPALPLDGHRAQYMTPRESELFLADGGITTVPPDILSKTRTNAVSDAKPWGGKHSLPLVVLSPGYTKPRATLSSLAEDLASHGYVVAAIGHTYENAATEFPDGRVVTCASCEVLHDLAFWAKLDAGRAADTSFVLDELTGPHPPWPGARLIDPARIAMAGHSAGGSAAVTTMVTDARVRAGVDIDGTTNTPIPDSGLSRPFLFLGRASQYTPGLPSPVITWERDWRHLTGWKRWLVVDGPVHASFTDVGLLAEQFGIDFGATLSAARTSEITRAYVGAFFDLHLRHDREPLLDKPSQRYPEVAFCDPAA</sequence>
<protein>
    <submittedName>
        <fullName evidence="5">Platelet-activating factor acetylhydrolase, isoform II</fullName>
    </submittedName>
</protein>
<feature type="signal peptide" evidence="4">
    <location>
        <begin position="1"/>
        <end position="24"/>
    </location>
</feature>
<keyword evidence="4" id="KW-0732">Signal</keyword>
<dbReference type="Proteomes" id="UP000199515">
    <property type="component" value="Unassembled WGS sequence"/>
</dbReference>
<proteinExistence type="predicted"/>
<evidence type="ECO:0000256" key="2">
    <source>
        <dbReference type="ARBA" id="ARBA00022963"/>
    </source>
</evidence>
<dbReference type="AlphaFoldDB" id="A0A1H2S8L3"/>
<dbReference type="PANTHER" id="PTHR10272">
    <property type="entry name" value="PLATELET-ACTIVATING FACTOR ACETYLHYDROLASE"/>
    <property type="match status" value="1"/>
</dbReference>
<keyword evidence="6" id="KW-1185">Reference proteome</keyword>
<dbReference type="Pfam" id="PF03403">
    <property type="entry name" value="PAF-AH_p_II"/>
    <property type="match status" value="1"/>
</dbReference>